<reference evidence="9 10" key="1">
    <citation type="submission" date="2018-06" db="EMBL/GenBank/DDBJ databases">
        <title>Chryseolinea flavus sp. nov., a member of the phylum Bacteroidetes isolated from soil.</title>
        <authorList>
            <person name="Li Y."/>
            <person name="Wang J."/>
        </authorList>
    </citation>
    <scope>NUCLEOTIDE SEQUENCE [LARGE SCALE GENOMIC DNA]</scope>
    <source>
        <strain evidence="9 10">SDU1-6</strain>
    </source>
</reference>
<evidence type="ECO:0000256" key="5">
    <source>
        <dbReference type="ARBA" id="ARBA00023136"/>
    </source>
</evidence>
<evidence type="ECO:0008006" key="11">
    <source>
        <dbReference type="Google" id="ProtNLM"/>
    </source>
</evidence>
<dbReference type="PANTHER" id="PTHR30572:SF18">
    <property type="entry name" value="ABC-TYPE MACROLIDE FAMILY EXPORT SYSTEM PERMEASE COMPONENT 2"/>
    <property type="match status" value="1"/>
</dbReference>
<dbReference type="Pfam" id="PF02687">
    <property type="entry name" value="FtsX"/>
    <property type="match status" value="1"/>
</dbReference>
<dbReference type="Pfam" id="PF12704">
    <property type="entry name" value="MacB_PCD"/>
    <property type="match status" value="1"/>
</dbReference>
<evidence type="ECO:0000256" key="2">
    <source>
        <dbReference type="ARBA" id="ARBA00022475"/>
    </source>
</evidence>
<dbReference type="GO" id="GO:0005886">
    <property type="term" value="C:plasma membrane"/>
    <property type="evidence" value="ECO:0007669"/>
    <property type="project" value="UniProtKB-SubCell"/>
</dbReference>
<comment type="subcellular location">
    <subcellularLocation>
        <location evidence="1">Cell membrane</location>
        <topology evidence="1">Multi-pass membrane protein</topology>
    </subcellularLocation>
</comment>
<feature type="transmembrane region" description="Helical" evidence="6">
    <location>
        <begin position="21"/>
        <end position="40"/>
    </location>
</feature>
<feature type="transmembrane region" description="Helical" evidence="6">
    <location>
        <begin position="283"/>
        <end position="305"/>
    </location>
</feature>
<dbReference type="InterPro" id="IPR050250">
    <property type="entry name" value="Macrolide_Exporter_MacB"/>
</dbReference>
<evidence type="ECO:0000256" key="3">
    <source>
        <dbReference type="ARBA" id="ARBA00022692"/>
    </source>
</evidence>
<keyword evidence="2" id="KW-1003">Cell membrane</keyword>
<dbReference type="GO" id="GO:0022857">
    <property type="term" value="F:transmembrane transporter activity"/>
    <property type="evidence" value="ECO:0007669"/>
    <property type="project" value="TreeGrafter"/>
</dbReference>
<sequence>MLINYIIIAWRSILKNSIYSIINITGLAFGLAIAIVVWLWCFDEVNYNKSFKHHDRIVQLYHHITFGAEVITLNDVPAPIAKILQSEHTEFDQVSITSAQSEILFSYHDNAFSKTALHVEPQFLEMFSVDVLQGHTQLQSNTHEVAIAQSVADAVFAGEAIGKTFKLNNQREVTVGAVYRDFPKNSFLADVKLLLPMSQMFTSASDGKKLEDSWEAFSFHCYAIINDNVDINEINGKIKHVLFDHISSDGKSLKPEGFLFPMEAWHLSADFKNGVNTGGQKKVVFIFAAIGVAILLLACVNFVNLSTARSQIRSKEVGVRKVMGSLRFQLILQFLSESFLVVVFSYAIALMLVVLMLPLVNAIAEKELSMQWGNPSFFVTSLIFIVVTSFLAGVYPAIYLSSFSAVRVLKGNGKGPDATWLRKTMIVLQFATAITLMIGTAIFFEQIQHVKNRPVGFDRD</sequence>
<keyword evidence="5 6" id="KW-0472">Membrane</keyword>
<keyword evidence="3 6" id="KW-0812">Transmembrane</keyword>
<comment type="caution">
    <text evidence="9">The sequence shown here is derived from an EMBL/GenBank/DDBJ whole genome shotgun (WGS) entry which is preliminary data.</text>
</comment>
<keyword evidence="4 6" id="KW-1133">Transmembrane helix</keyword>
<feature type="transmembrane region" description="Helical" evidence="6">
    <location>
        <begin position="424"/>
        <end position="444"/>
    </location>
</feature>
<evidence type="ECO:0000256" key="6">
    <source>
        <dbReference type="SAM" id="Phobius"/>
    </source>
</evidence>
<proteinExistence type="predicted"/>
<organism evidence="9 10">
    <name type="scientific">Pseudochryseolinea flava</name>
    <dbReference type="NCBI Taxonomy" id="2059302"/>
    <lineage>
        <taxon>Bacteria</taxon>
        <taxon>Pseudomonadati</taxon>
        <taxon>Bacteroidota</taxon>
        <taxon>Cytophagia</taxon>
        <taxon>Cytophagales</taxon>
        <taxon>Fulvivirgaceae</taxon>
        <taxon>Pseudochryseolinea</taxon>
    </lineage>
</organism>
<accession>A0A364XYR8</accession>
<evidence type="ECO:0000313" key="9">
    <source>
        <dbReference type="EMBL" id="RAV99502.1"/>
    </source>
</evidence>
<dbReference type="AlphaFoldDB" id="A0A364XYR8"/>
<evidence type="ECO:0000259" key="7">
    <source>
        <dbReference type="Pfam" id="PF02687"/>
    </source>
</evidence>
<evidence type="ECO:0000259" key="8">
    <source>
        <dbReference type="Pfam" id="PF12704"/>
    </source>
</evidence>
<dbReference type="InterPro" id="IPR003838">
    <property type="entry name" value="ABC3_permease_C"/>
</dbReference>
<dbReference type="InterPro" id="IPR025857">
    <property type="entry name" value="MacB_PCD"/>
</dbReference>
<dbReference type="EMBL" id="QMFY01000010">
    <property type="protein sequence ID" value="RAV99502.1"/>
    <property type="molecule type" value="Genomic_DNA"/>
</dbReference>
<gene>
    <name evidence="9" type="ORF">DQQ10_18015</name>
</gene>
<dbReference type="OrthoDB" id="5933722at2"/>
<evidence type="ECO:0000256" key="1">
    <source>
        <dbReference type="ARBA" id="ARBA00004651"/>
    </source>
</evidence>
<dbReference type="PANTHER" id="PTHR30572">
    <property type="entry name" value="MEMBRANE COMPONENT OF TRANSPORTER-RELATED"/>
    <property type="match status" value="1"/>
</dbReference>
<dbReference type="Proteomes" id="UP000251889">
    <property type="component" value="Unassembled WGS sequence"/>
</dbReference>
<feature type="transmembrane region" description="Helical" evidence="6">
    <location>
        <begin position="377"/>
        <end position="403"/>
    </location>
</feature>
<name>A0A364XYR8_9BACT</name>
<feature type="transmembrane region" description="Helical" evidence="6">
    <location>
        <begin position="330"/>
        <end position="357"/>
    </location>
</feature>
<protein>
    <recommendedName>
        <fullName evidence="11">ABC transporter permease</fullName>
    </recommendedName>
</protein>
<evidence type="ECO:0000313" key="10">
    <source>
        <dbReference type="Proteomes" id="UP000251889"/>
    </source>
</evidence>
<keyword evidence="10" id="KW-1185">Reference proteome</keyword>
<evidence type="ECO:0000256" key="4">
    <source>
        <dbReference type="ARBA" id="ARBA00022989"/>
    </source>
</evidence>
<dbReference type="RefSeq" id="WP_112748288.1">
    <property type="nucleotide sequence ID" value="NZ_QMFY01000010.1"/>
</dbReference>
<feature type="domain" description="ABC3 transporter permease C-terminal" evidence="7">
    <location>
        <begin position="289"/>
        <end position="403"/>
    </location>
</feature>
<feature type="domain" description="MacB-like periplasmic core" evidence="8">
    <location>
        <begin position="20"/>
        <end position="240"/>
    </location>
</feature>